<proteinExistence type="predicted"/>
<dbReference type="EMBL" id="CP049056">
    <property type="protein sequence ID" value="QIE54634.1"/>
    <property type="molecule type" value="Genomic_DNA"/>
</dbReference>
<organism evidence="1 2">
    <name type="scientific">Pikeienuella piscinae</name>
    <dbReference type="NCBI Taxonomy" id="2748098"/>
    <lineage>
        <taxon>Bacteria</taxon>
        <taxon>Pseudomonadati</taxon>
        <taxon>Pseudomonadota</taxon>
        <taxon>Alphaproteobacteria</taxon>
        <taxon>Rhodobacterales</taxon>
        <taxon>Paracoccaceae</taxon>
        <taxon>Pikeienuella</taxon>
    </lineage>
</organism>
<accession>A0A7L5BXL8</accession>
<name>A0A7L5BXL8_9RHOB</name>
<gene>
    <name evidence="1" type="ORF">G5B40_03775</name>
</gene>
<dbReference type="Proteomes" id="UP000503336">
    <property type="component" value="Chromosome"/>
</dbReference>
<sequence>MAFATASTTIIATGISIGPTARIALLARLTFPPVQTGLTGRPASLVAEALVWPGVRIDLSERIQAPEPAEGCAWAVAAGGAFAESDTDQIEYGPGCDVRGKRGDARHESRARPYCA</sequence>
<dbReference type="RefSeq" id="WP_165095191.1">
    <property type="nucleotide sequence ID" value="NZ_CP049056.1"/>
</dbReference>
<dbReference type="AlphaFoldDB" id="A0A7L5BXL8"/>
<dbReference type="KEGG" id="hdh:G5B40_03775"/>
<keyword evidence="2" id="KW-1185">Reference proteome</keyword>
<evidence type="ECO:0000313" key="1">
    <source>
        <dbReference type="EMBL" id="QIE54634.1"/>
    </source>
</evidence>
<reference evidence="1 2" key="1">
    <citation type="submission" date="2020-02" db="EMBL/GenBank/DDBJ databases">
        <title>complete genome sequence of Rhodobacteraceae bacterium.</title>
        <authorList>
            <person name="Park J."/>
            <person name="Kim Y.-S."/>
            <person name="Kim K.-H."/>
        </authorList>
    </citation>
    <scope>NUCLEOTIDE SEQUENCE [LARGE SCALE GENOMIC DNA]</scope>
    <source>
        <strain evidence="1 2">RR4-56</strain>
    </source>
</reference>
<protein>
    <submittedName>
        <fullName evidence="1">Uncharacterized protein</fullName>
    </submittedName>
</protein>
<evidence type="ECO:0000313" key="2">
    <source>
        <dbReference type="Proteomes" id="UP000503336"/>
    </source>
</evidence>